<dbReference type="AlphaFoldDB" id="A0A1G1Z6N1"/>
<evidence type="ECO:0000313" key="1">
    <source>
        <dbReference type="EMBL" id="OGY59540.1"/>
    </source>
</evidence>
<dbReference type="EMBL" id="MHIY01000023">
    <property type="protein sequence ID" value="OGY59540.1"/>
    <property type="molecule type" value="Genomic_DNA"/>
</dbReference>
<gene>
    <name evidence="1" type="ORF">A3B23_01110</name>
</gene>
<name>A0A1G1Z6N1_9BACT</name>
<reference evidence="1 2" key="1">
    <citation type="journal article" date="2016" name="Nat. Commun.">
        <title>Thousands of microbial genomes shed light on interconnected biogeochemical processes in an aquifer system.</title>
        <authorList>
            <person name="Anantharaman K."/>
            <person name="Brown C.T."/>
            <person name="Hug L.A."/>
            <person name="Sharon I."/>
            <person name="Castelle C.J."/>
            <person name="Probst A.J."/>
            <person name="Thomas B.C."/>
            <person name="Singh A."/>
            <person name="Wilkins M.J."/>
            <person name="Karaoz U."/>
            <person name="Brodie E.L."/>
            <person name="Williams K.H."/>
            <person name="Hubbard S.S."/>
            <person name="Banfield J.F."/>
        </authorList>
    </citation>
    <scope>NUCLEOTIDE SEQUENCE [LARGE SCALE GENOMIC DNA]</scope>
</reference>
<dbReference type="Proteomes" id="UP000178744">
    <property type="component" value="Unassembled WGS sequence"/>
</dbReference>
<proteinExistence type="predicted"/>
<accession>A0A1G1Z6N1</accession>
<comment type="caution">
    <text evidence="1">The sequence shown here is derived from an EMBL/GenBank/DDBJ whole genome shotgun (WGS) entry which is preliminary data.</text>
</comment>
<evidence type="ECO:0000313" key="2">
    <source>
        <dbReference type="Proteomes" id="UP000178744"/>
    </source>
</evidence>
<protein>
    <submittedName>
        <fullName evidence="1">Uncharacterized protein</fullName>
    </submittedName>
</protein>
<sequence>MAFDILEREQLTHVNPKKQGRLAELSNMSVIKYSRVAFSKGALSTRIGRCGFDFISPGALKFSIPKRNRKTEKTIPMVLFYDMSVRMALKELGEIGVSGASIDSLLALMEHFKRCGLVDDTNHAYIAPGSSKNNVAPVSMRDSEERLLLKTVPMGEVIRGPFWVLVTHHAPE</sequence>
<organism evidence="1 2">
    <name type="scientific">Candidatus Colwellbacteria bacterium RIFCSPLOWO2_01_FULL_48_10</name>
    <dbReference type="NCBI Taxonomy" id="1797690"/>
    <lineage>
        <taxon>Bacteria</taxon>
        <taxon>Candidatus Colwelliibacteriota</taxon>
    </lineage>
</organism>
<dbReference type="STRING" id="1797690.A3B23_01110"/>